<evidence type="ECO:0000313" key="3">
    <source>
        <dbReference type="Proteomes" id="UP000287224"/>
    </source>
</evidence>
<keyword evidence="1" id="KW-0812">Transmembrane</keyword>
<comment type="caution">
    <text evidence="2">The sequence shown here is derived from an EMBL/GenBank/DDBJ whole genome shotgun (WGS) entry which is preliminary data.</text>
</comment>
<feature type="transmembrane region" description="Helical" evidence="1">
    <location>
        <begin position="46"/>
        <end position="63"/>
    </location>
</feature>
<proteinExistence type="predicted"/>
<sequence length="76" mass="8479">MQAKLKNHWFSLTLILLTALLFLEAVVLFASDFDAIVTGQPAYEVSLVVVGLVSLMTCCWLLVRSQRGIAMRKKPI</sequence>
<dbReference type="Proteomes" id="UP000287224">
    <property type="component" value="Unassembled WGS sequence"/>
</dbReference>
<reference evidence="3" key="1">
    <citation type="submission" date="2018-12" db="EMBL/GenBank/DDBJ databases">
        <title>Tengunoibacter tsumagoiensis gen. nov., sp. nov., Dictyobacter kobayashii sp. nov., D. alpinus sp. nov., and D. joshuensis sp. nov. and description of Dictyobacteraceae fam. nov. within the order Ktedonobacterales isolated from Tengu-no-mugimeshi.</title>
        <authorList>
            <person name="Wang C.M."/>
            <person name="Zheng Y."/>
            <person name="Sakai Y."/>
            <person name="Toyoda A."/>
            <person name="Minakuchi Y."/>
            <person name="Abe K."/>
            <person name="Yokota A."/>
            <person name="Yabe S."/>
        </authorList>
    </citation>
    <scope>NUCLEOTIDE SEQUENCE [LARGE SCALE GENOMIC DNA]</scope>
    <source>
        <strain evidence="3">S-27</strain>
    </source>
</reference>
<name>A0A401ZAK9_9CHLR</name>
<dbReference type="RefSeq" id="WP_126595088.1">
    <property type="nucleotide sequence ID" value="NZ_BIFQ01000001.1"/>
</dbReference>
<keyword evidence="1" id="KW-1133">Transmembrane helix</keyword>
<evidence type="ECO:0000256" key="1">
    <source>
        <dbReference type="SAM" id="Phobius"/>
    </source>
</evidence>
<evidence type="ECO:0000313" key="2">
    <source>
        <dbReference type="EMBL" id="GCE03863.1"/>
    </source>
</evidence>
<protein>
    <submittedName>
        <fullName evidence="2">Uncharacterized protein</fullName>
    </submittedName>
</protein>
<keyword evidence="1" id="KW-0472">Membrane</keyword>
<gene>
    <name evidence="2" type="ORF">KDAU_11920</name>
</gene>
<dbReference type="EMBL" id="BIFQ01000001">
    <property type="protein sequence ID" value="GCE03863.1"/>
    <property type="molecule type" value="Genomic_DNA"/>
</dbReference>
<dbReference type="AlphaFoldDB" id="A0A401ZAK9"/>
<keyword evidence="3" id="KW-1185">Reference proteome</keyword>
<accession>A0A401ZAK9</accession>
<organism evidence="2 3">
    <name type="scientific">Dictyobacter aurantiacus</name>
    <dbReference type="NCBI Taxonomy" id="1936993"/>
    <lineage>
        <taxon>Bacteria</taxon>
        <taxon>Bacillati</taxon>
        <taxon>Chloroflexota</taxon>
        <taxon>Ktedonobacteria</taxon>
        <taxon>Ktedonobacterales</taxon>
        <taxon>Dictyobacteraceae</taxon>
        <taxon>Dictyobacter</taxon>
    </lineage>
</organism>